<protein>
    <submittedName>
        <fullName evidence="1">RNA polymerase sigma factor domain protein</fullName>
    </submittedName>
</protein>
<accession>X8CSF4</accession>
<comment type="caution">
    <text evidence="1">The sequence shown here is derived from an EMBL/GenBank/DDBJ whole genome shotgun (WGS) entry which is preliminary data.</text>
</comment>
<dbReference type="PATRIC" id="fig|1299331.3.peg.2391"/>
<sequence length="69" mass="7573">MIATHGRAQVLLVIGIGADDRIHTIDITGDAERIRRAALTLPARPIQEHHKLVGYQGRQIQPASGRERG</sequence>
<dbReference type="Proteomes" id="UP000020825">
    <property type="component" value="Unassembled WGS sequence"/>
</dbReference>
<reference evidence="1 2" key="1">
    <citation type="submission" date="2013-12" db="EMBL/GenBank/DDBJ databases">
        <authorList>
            <person name="Zelazny A."/>
            <person name="Olivier K."/>
            <person name="Holland S."/>
            <person name="Lenaerts A."/>
            <person name="Ordway D."/>
            <person name="DeGroote M.A."/>
            <person name="Parker T."/>
            <person name="Sizemore C."/>
            <person name="Tallon L.J."/>
            <person name="Sadzewicz L.K."/>
            <person name="Sengamalay N."/>
            <person name="Fraser C.M."/>
            <person name="Hine E."/>
            <person name="Shefchek K.A."/>
            <person name="Das S.P."/>
            <person name="Tettelin H."/>
        </authorList>
    </citation>
    <scope>NUCLEOTIDE SEQUENCE [LARGE SCALE GENOMIC DNA]</scope>
    <source>
        <strain evidence="1 2">1956</strain>
    </source>
</reference>
<name>X8CSF4_MYCIT</name>
<gene>
    <name evidence="1" type="ORF">I550_2460</name>
</gene>
<dbReference type="EMBL" id="JAOG01000001">
    <property type="protein sequence ID" value="EUA59312.1"/>
    <property type="molecule type" value="Genomic_DNA"/>
</dbReference>
<proteinExistence type="predicted"/>
<dbReference type="AlphaFoldDB" id="X8CSF4"/>
<evidence type="ECO:0000313" key="2">
    <source>
        <dbReference type="Proteomes" id="UP000020825"/>
    </source>
</evidence>
<evidence type="ECO:0000313" key="1">
    <source>
        <dbReference type="EMBL" id="EUA59312.1"/>
    </source>
</evidence>
<organism evidence="1 2">
    <name type="scientific">Mycobacterium intracellulare 1956</name>
    <dbReference type="NCBI Taxonomy" id="1299331"/>
    <lineage>
        <taxon>Bacteria</taxon>
        <taxon>Bacillati</taxon>
        <taxon>Actinomycetota</taxon>
        <taxon>Actinomycetes</taxon>
        <taxon>Mycobacteriales</taxon>
        <taxon>Mycobacteriaceae</taxon>
        <taxon>Mycobacterium</taxon>
        <taxon>Mycobacterium avium complex (MAC)</taxon>
    </lineage>
</organism>